<dbReference type="EMBL" id="JABANE010000003">
    <property type="protein sequence ID" value="NME66711.1"/>
    <property type="molecule type" value="Genomic_DNA"/>
</dbReference>
<dbReference type="Pfam" id="PF07715">
    <property type="entry name" value="Plug"/>
    <property type="match status" value="1"/>
</dbReference>
<dbReference type="PANTHER" id="PTHR30069:SF37">
    <property type="entry name" value="FERRIC VIBRIOBACTIN RECEPTOR VIUA"/>
    <property type="match status" value="1"/>
</dbReference>
<evidence type="ECO:0000256" key="6">
    <source>
        <dbReference type="ARBA" id="ARBA00023237"/>
    </source>
</evidence>
<keyword evidence="9" id="KW-0732">Signal</keyword>
<organism evidence="11 12">
    <name type="scientific">Flammeovirga aprica JL-4</name>
    <dbReference type="NCBI Taxonomy" id="694437"/>
    <lineage>
        <taxon>Bacteria</taxon>
        <taxon>Pseudomonadati</taxon>
        <taxon>Bacteroidota</taxon>
        <taxon>Cytophagia</taxon>
        <taxon>Cytophagales</taxon>
        <taxon>Flammeovirgaceae</taxon>
        <taxon>Flammeovirga</taxon>
    </lineage>
</organism>
<feature type="region of interest" description="Disordered" evidence="8">
    <location>
        <begin position="193"/>
        <end position="215"/>
    </location>
</feature>
<comment type="subcellular location">
    <subcellularLocation>
        <location evidence="1 7">Cell outer membrane</location>
        <topology evidence="1 7">Multi-pass membrane protein</topology>
    </subcellularLocation>
</comment>
<dbReference type="InterPro" id="IPR012910">
    <property type="entry name" value="Plug_dom"/>
</dbReference>
<keyword evidence="5 7" id="KW-0472">Membrane</keyword>
<dbReference type="AlphaFoldDB" id="A0A7X9NZC4"/>
<dbReference type="Gene3D" id="2.40.170.20">
    <property type="entry name" value="TonB-dependent receptor, beta-barrel domain"/>
    <property type="match status" value="1"/>
</dbReference>
<accession>A0A7X9NZC4</accession>
<dbReference type="InterPro" id="IPR023996">
    <property type="entry name" value="TonB-dep_OMP_SusC/RagA"/>
</dbReference>
<feature type="domain" description="TonB-dependent receptor plug" evidence="10">
    <location>
        <begin position="117"/>
        <end position="243"/>
    </location>
</feature>
<evidence type="ECO:0000256" key="2">
    <source>
        <dbReference type="ARBA" id="ARBA00022448"/>
    </source>
</evidence>
<keyword evidence="2 7" id="KW-0813">Transport</keyword>
<dbReference type="NCBIfam" id="TIGR04057">
    <property type="entry name" value="SusC_RagA_signa"/>
    <property type="match status" value="1"/>
</dbReference>
<dbReference type="InterPro" id="IPR039426">
    <property type="entry name" value="TonB-dep_rcpt-like"/>
</dbReference>
<dbReference type="GO" id="GO:0015344">
    <property type="term" value="F:siderophore uptake transmembrane transporter activity"/>
    <property type="evidence" value="ECO:0007669"/>
    <property type="project" value="TreeGrafter"/>
</dbReference>
<feature type="chain" id="PRO_5030896062" evidence="9">
    <location>
        <begin position="21"/>
        <end position="1028"/>
    </location>
</feature>
<evidence type="ECO:0000313" key="12">
    <source>
        <dbReference type="Proteomes" id="UP000576082"/>
    </source>
</evidence>
<dbReference type="SUPFAM" id="SSF49464">
    <property type="entry name" value="Carboxypeptidase regulatory domain-like"/>
    <property type="match status" value="1"/>
</dbReference>
<evidence type="ECO:0000256" key="8">
    <source>
        <dbReference type="SAM" id="MobiDB-lite"/>
    </source>
</evidence>
<keyword evidence="6 7" id="KW-0998">Cell outer membrane</keyword>
<keyword evidence="4 7" id="KW-0812">Transmembrane</keyword>
<dbReference type="GO" id="GO:0044718">
    <property type="term" value="P:siderophore transmembrane transport"/>
    <property type="evidence" value="ECO:0007669"/>
    <property type="project" value="TreeGrafter"/>
</dbReference>
<protein>
    <submittedName>
        <fullName evidence="11">SusC/RagA family TonB-linked outer membrane protein</fullName>
    </submittedName>
</protein>
<dbReference type="GO" id="GO:0009279">
    <property type="term" value="C:cell outer membrane"/>
    <property type="evidence" value="ECO:0007669"/>
    <property type="project" value="UniProtKB-SubCell"/>
</dbReference>
<evidence type="ECO:0000256" key="5">
    <source>
        <dbReference type="ARBA" id="ARBA00023136"/>
    </source>
</evidence>
<dbReference type="NCBIfam" id="TIGR04056">
    <property type="entry name" value="OMP_RagA_SusC"/>
    <property type="match status" value="1"/>
</dbReference>
<dbReference type="PROSITE" id="PS52016">
    <property type="entry name" value="TONB_DEPENDENT_REC_3"/>
    <property type="match status" value="1"/>
</dbReference>
<dbReference type="Gene3D" id="2.60.40.1120">
    <property type="entry name" value="Carboxypeptidase-like, regulatory domain"/>
    <property type="match status" value="1"/>
</dbReference>
<feature type="signal peptide" evidence="9">
    <location>
        <begin position="1"/>
        <end position="20"/>
    </location>
</feature>
<keyword evidence="3 7" id="KW-1134">Transmembrane beta strand</keyword>
<dbReference type="Gene3D" id="2.170.130.10">
    <property type="entry name" value="TonB-dependent receptor, plug domain"/>
    <property type="match status" value="1"/>
</dbReference>
<evidence type="ECO:0000256" key="3">
    <source>
        <dbReference type="ARBA" id="ARBA00022452"/>
    </source>
</evidence>
<comment type="caution">
    <text evidence="11">The sequence shown here is derived from an EMBL/GenBank/DDBJ whole genome shotgun (WGS) entry which is preliminary data.</text>
</comment>
<dbReference type="InterPro" id="IPR008969">
    <property type="entry name" value="CarboxyPept-like_regulatory"/>
</dbReference>
<dbReference type="InterPro" id="IPR036942">
    <property type="entry name" value="Beta-barrel_TonB_sf"/>
</dbReference>
<evidence type="ECO:0000256" key="1">
    <source>
        <dbReference type="ARBA" id="ARBA00004571"/>
    </source>
</evidence>
<keyword evidence="12" id="KW-1185">Reference proteome</keyword>
<name>A0A7X9NZC4_9BACT</name>
<dbReference type="SUPFAM" id="SSF56935">
    <property type="entry name" value="Porins"/>
    <property type="match status" value="1"/>
</dbReference>
<dbReference type="RefSeq" id="WP_169654457.1">
    <property type="nucleotide sequence ID" value="NZ_JABANE010000003.1"/>
</dbReference>
<sequence>MKKYLLMLLSVLVMQGNLLAQEKVVTGTVKDITDGSALPGVNVLVKGTASGTVTDLDGKFSISLTDDQNTLVFSFIGYTSKEVDVSSASDITVDLEVDAEELEEVVVTALGIERSERSLGYAMSEVDSEELGSAGNSANVMNSLSGKVAGVQVAPVSGGAGSSSRVVIRGNAVLSGNNQPLYVVDGVPISNNQVKDAGDSSDSGDVNTGDGLSSINPDDIESMSVLKGGSATALYGSRAINGVVLITTKSGTKGKALGVDFNVGVTFDALGITPKDQKTYAQGTNGTLPPDSDPKSVTSMWGPKINGQSMRFFDGVTRPVGAYDNYRSFFNTGRTWNTNVALTSSNDKSTVRFSYGNMDSKGQVDHSTYKRNTFNLRGKTKMINDKLSLDARVTYVNQQAHNRLEMGNSVNNYMANFVQIPNTIKEEWLKNYKDPTTGRPIGYNNDDENPYWTLNEVVNEDKLDRIIGMVSLTYEFTDYLKLMGRGGTDYSTFRQNVLQPLFTPRFSQGRAFERTNLDRENNFDFLLMFHKQFGDFDITANAGGAYMHKEVDYTDSGSENFTAIDFQNPLAGSSRFQDFRKSERAIASVYGTASVGYKGYLFLDVSARNDWSSTLPLNNNSFFYPSLSASWIFSDMDWTMPDWFSFGKVRASVAQVGSDTDPYKLNLRYGLDGWNHNGVNIGNVEGGEIPNSTLKPAIQTSYEVGIDLRFFENRFGLDFAWYKSSSVNQILGVDISKGSGFERALINAGQIDNSGIELMLNYMPIQNDNFSWDITLNMAYNDNEVVSLTEGVNSFQLLSLGSVSVQAIPGEAYGVIVGKKFKRHPDSNSIIVDDSGRPVADDGVHIIGNGVQPWMAGLRNSFTYKNVSFSFLIDSKWGGEIYSSTESNLYNLGKHESTLTGRDEFYDPNQTWNPGGLVREDGSPFTDNIDPEQYYGAVAGISEHFIYDASFVKLREVTLSYRFSKELLGKTPIRNLTLSANAFNLFYLWRNTDNIDPESSFTSGNGQGIEFANLTIPRTFGFKLNANF</sequence>
<comment type="similarity">
    <text evidence="7">Belongs to the TonB-dependent receptor family.</text>
</comment>
<evidence type="ECO:0000256" key="9">
    <source>
        <dbReference type="SAM" id="SignalP"/>
    </source>
</evidence>
<reference evidence="11 12" key="1">
    <citation type="submission" date="2020-04" db="EMBL/GenBank/DDBJ databases">
        <title>Flammeovirga sp. SR4, a novel species isolated from seawater.</title>
        <authorList>
            <person name="Wang X."/>
        </authorList>
    </citation>
    <scope>NUCLEOTIDE SEQUENCE [LARGE SCALE GENOMIC DNA]</scope>
    <source>
        <strain evidence="11 12">ATCC 23126</strain>
    </source>
</reference>
<evidence type="ECO:0000313" key="11">
    <source>
        <dbReference type="EMBL" id="NME66711.1"/>
    </source>
</evidence>
<proteinExistence type="inferred from homology"/>
<dbReference type="Proteomes" id="UP000576082">
    <property type="component" value="Unassembled WGS sequence"/>
</dbReference>
<evidence type="ECO:0000256" key="4">
    <source>
        <dbReference type="ARBA" id="ARBA00022692"/>
    </source>
</evidence>
<dbReference type="InterPro" id="IPR023997">
    <property type="entry name" value="TonB-dep_OMP_SusC/RagA_CS"/>
</dbReference>
<evidence type="ECO:0000259" key="10">
    <source>
        <dbReference type="Pfam" id="PF07715"/>
    </source>
</evidence>
<gene>
    <name evidence="11" type="ORF">HHU12_01925</name>
</gene>
<dbReference type="InterPro" id="IPR037066">
    <property type="entry name" value="Plug_dom_sf"/>
</dbReference>
<dbReference type="PANTHER" id="PTHR30069">
    <property type="entry name" value="TONB-DEPENDENT OUTER MEMBRANE RECEPTOR"/>
    <property type="match status" value="1"/>
</dbReference>
<evidence type="ECO:0000256" key="7">
    <source>
        <dbReference type="PROSITE-ProRule" id="PRU01360"/>
    </source>
</evidence>
<dbReference type="Pfam" id="PF13715">
    <property type="entry name" value="CarbopepD_reg_2"/>
    <property type="match status" value="1"/>
</dbReference>